<organism evidence="2 3">
    <name type="scientific">Octodon degus</name>
    <name type="common">Degu</name>
    <name type="synonym">Sciurus degus</name>
    <dbReference type="NCBI Taxonomy" id="10160"/>
    <lineage>
        <taxon>Eukaryota</taxon>
        <taxon>Metazoa</taxon>
        <taxon>Chordata</taxon>
        <taxon>Craniata</taxon>
        <taxon>Vertebrata</taxon>
        <taxon>Euteleostomi</taxon>
        <taxon>Mammalia</taxon>
        <taxon>Eutheria</taxon>
        <taxon>Euarchontoglires</taxon>
        <taxon>Glires</taxon>
        <taxon>Rodentia</taxon>
        <taxon>Hystricomorpha</taxon>
        <taxon>Octodontidae</taxon>
        <taxon>Octodon</taxon>
    </lineage>
</organism>
<evidence type="ECO:0000313" key="3">
    <source>
        <dbReference type="RefSeq" id="XP_004641264.1"/>
    </source>
</evidence>
<protein>
    <submittedName>
        <fullName evidence="3">Protein RD3</fullName>
    </submittedName>
</protein>
<dbReference type="FunCoup" id="A0A6P3FMT4">
    <property type="interactions" value="108"/>
</dbReference>
<accession>A0A6P3FMT4</accession>
<proteinExistence type="predicted"/>
<gene>
    <name evidence="3" type="primary">Rd3</name>
</gene>
<sequence>MSLIPWLRWNEAPARLSSRSPTEMVLETLMMELVGQMREVERQQRERSSAVRKVCTGVDYSWLASTPQPAYDLSPGERLQLEAVCAKIHPSYCGPAILRFRQLLAEREPAVQEVSQLFHCALQEALERMRQEEELQRLALRWGQRARGGLAPFKARARIAPSTGHILTVSERVERAAPSRTRSAPDFRAGMAGSTQTGWGVLDQPGSPVHY</sequence>
<name>A0A6P3FMT4_OCTDE</name>
<reference evidence="3" key="1">
    <citation type="submission" date="2025-08" db="UniProtKB">
        <authorList>
            <consortium name="RefSeq"/>
        </authorList>
    </citation>
    <scope>IDENTIFICATION</scope>
</reference>
<dbReference type="GO" id="GO:0060041">
    <property type="term" value="P:retina development in camera-type eye"/>
    <property type="evidence" value="ECO:0007669"/>
    <property type="project" value="TreeGrafter"/>
</dbReference>
<dbReference type="OrthoDB" id="10072259at2759"/>
<keyword evidence="2" id="KW-1185">Reference proteome</keyword>
<dbReference type="Proteomes" id="UP000515203">
    <property type="component" value="Unplaced"/>
</dbReference>
<dbReference type="RefSeq" id="XP_004641264.1">
    <property type="nucleotide sequence ID" value="XM_004641207.1"/>
</dbReference>
<dbReference type="AlphaFoldDB" id="A0A6P3FMT4"/>
<evidence type="ECO:0000313" key="2">
    <source>
        <dbReference type="Proteomes" id="UP000515203"/>
    </source>
</evidence>
<dbReference type="InParanoid" id="A0A6P3FMT4"/>
<dbReference type="PANTHER" id="PTHR28489">
    <property type="entry name" value="RENTINAL DEGENERATION 3-LIKE"/>
    <property type="match status" value="1"/>
</dbReference>
<dbReference type="CTD" id="343035"/>
<feature type="region of interest" description="Disordered" evidence="1">
    <location>
        <begin position="173"/>
        <end position="211"/>
    </location>
</feature>
<dbReference type="Pfam" id="PF14473">
    <property type="entry name" value="RD3"/>
    <property type="match status" value="1"/>
</dbReference>
<dbReference type="PANTHER" id="PTHR28489:SF1">
    <property type="entry name" value="PROTEIN RD3"/>
    <property type="match status" value="1"/>
</dbReference>
<evidence type="ECO:0000256" key="1">
    <source>
        <dbReference type="SAM" id="MobiDB-lite"/>
    </source>
</evidence>
<dbReference type="InterPro" id="IPR028092">
    <property type="entry name" value="RD3"/>
</dbReference>
<dbReference type="GeneID" id="101560795"/>